<reference evidence="1 2" key="1">
    <citation type="submission" date="2020-08" db="EMBL/GenBank/DDBJ databases">
        <title>Genomic Encyclopedia of Type Strains, Phase III (KMG-III): the genomes of soil and plant-associated and newly described type strains.</title>
        <authorList>
            <person name="Whitman W."/>
        </authorList>
    </citation>
    <scope>NUCLEOTIDE SEQUENCE [LARGE SCALE GENOMIC DNA]</scope>
    <source>
        <strain evidence="1 2">CECT 8654</strain>
    </source>
</reference>
<keyword evidence="2" id="KW-1185">Reference proteome</keyword>
<dbReference type="Proteomes" id="UP000537130">
    <property type="component" value="Unassembled WGS sequence"/>
</dbReference>
<dbReference type="InterPro" id="IPR005624">
    <property type="entry name" value="PduO/GlcC-like"/>
</dbReference>
<dbReference type="Gene3D" id="3.30.450.150">
    <property type="entry name" value="Haem-degrading domain"/>
    <property type="match status" value="1"/>
</dbReference>
<evidence type="ECO:0000313" key="2">
    <source>
        <dbReference type="Proteomes" id="UP000537130"/>
    </source>
</evidence>
<sequence>MAALTFTSESISSAAALRLIETALAKASDMEVAVAIAVVDTDGILKAFHRMDHTPVIAVEAVPAKARAALMGLSTEELAEALSSNQANLLSMVTMKDVTLLGGGLPIRHGDKIIGAIGVGGALTEQDVAIAEAALASLQ</sequence>
<dbReference type="EMBL" id="JACHWY010000001">
    <property type="protein sequence ID" value="MBB3046925.1"/>
    <property type="molecule type" value="Genomic_DNA"/>
</dbReference>
<gene>
    <name evidence="1" type="ORF">FHR99_001161</name>
</gene>
<organism evidence="1 2">
    <name type="scientific">Litorivivens lipolytica</name>
    <dbReference type="NCBI Taxonomy" id="1524264"/>
    <lineage>
        <taxon>Bacteria</taxon>
        <taxon>Pseudomonadati</taxon>
        <taxon>Pseudomonadota</taxon>
        <taxon>Gammaproteobacteria</taxon>
        <taxon>Litorivivens</taxon>
    </lineage>
</organism>
<dbReference type="PANTHER" id="PTHR34309">
    <property type="entry name" value="SLR1406 PROTEIN"/>
    <property type="match status" value="1"/>
</dbReference>
<accession>A0A7W4Z6G6</accession>
<dbReference type="RefSeq" id="WP_183409578.1">
    <property type="nucleotide sequence ID" value="NZ_JACHWY010000001.1"/>
</dbReference>
<dbReference type="InterPro" id="IPR052517">
    <property type="entry name" value="GlcG_carb_metab_protein"/>
</dbReference>
<dbReference type="SUPFAM" id="SSF143744">
    <property type="entry name" value="GlcG-like"/>
    <property type="match status" value="1"/>
</dbReference>
<evidence type="ECO:0000313" key="1">
    <source>
        <dbReference type="EMBL" id="MBB3046925.1"/>
    </source>
</evidence>
<dbReference type="InterPro" id="IPR038084">
    <property type="entry name" value="PduO/GlcC-like_sf"/>
</dbReference>
<comment type="caution">
    <text evidence="1">The sequence shown here is derived from an EMBL/GenBank/DDBJ whole genome shotgun (WGS) entry which is preliminary data.</text>
</comment>
<protein>
    <submittedName>
        <fullName evidence="1">Uncharacterized protein GlcG (DUF336 family)</fullName>
    </submittedName>
</protein>
<name>A0A7W4Z6G6_9GAMM</name>
<dbReference type="Pfam" id="PF03928">
    <property type="entry name" value="HbpS-like"/>
    <property type="match status" value="1"/>
</dbReference>
<dbReference type="PANTHER" id="PTHR34309:SF1">
    <property type="entry name" value="PROTEIN GLCG"/>
    <property type="match status" value="1"/>
</dbReference>
<proteinExistence type="predicted"/>
<dbReference type="AlphaFoldDB" id="A0A7W4Z6G6"/>